<evidence type="ECO:0000259" key="1">
    <source>
        <dbReference type="Pfam" id="PF13837"/>
    </source>
</evidence>
<dbReference type="Gene3D" id="1.10.10.60">
    <property type="entry name" value="Homeodomain-like"/>
    <property type="match status" value="1"/>
</dbReference>
<dbReference type="Proteomes" id="UP001153636">
    <property type="component" value="Chromosome 5"/>
</dbReference>
<evidence type="ECO:0000313" key="2">
    <source>
        <dbReference type="EMBL" id="CAH1110697.1"/>
    </source>
</evidence>
<evidence type="ECO:0000313" key="3">
    <source>
        <dbReference type="Proteomes" id="UP001153636"/>
    </source>
</evidence>
<accession>A0A9P0CWI5</accession>
<dbReference type="InterPro" id="IPR044822">
    <property type="entry name" value="Myb_DNA-bind_4"/>
</dbReference>
<gene>
    <name evidence="2" type="ORF">PSYICH_LOCUS11426</name>
</gene>
<sequence>MNIAADLSKTLKYTISADQCDSKWKGLKKTYKKIKDLNNTTGNKPKKWEFYYVMDNLLGNKPEVIPQAVCSSSEGLIINKVPERASTTKEIPINKGKRKASGVEFRHNEKMQKYDEFLHLFKLTVEHTIGRKVDEN</sequence>
<dbReference type="PANTHER" id="PTHR47595">
    <property type="entry name" value="HEAT SHOCK 70 KDA PROTEIN 14"/>
    <property type="match status" value="1"/>
</dbReference>
<name>A0A9P0CWI5_9CUCU</name>
<dbReference type="PANTHER" id="PTHR47595:SF1">
    <property type="entry name" value="MYB_SANT-LIKE DNA-BINDING DOMAIN-CONTAINING PROTEIN"/>
    <property type="match status" value="1"/>
</dbReference>
<organism evidence="2 3">
    <name type="scientific">Psylliodes chrysocephalus</name>
    <dbReference type="NCBI Taxonomy" id="3402493"/>
    <lineage>
        <taxon>Eukaryota</taxon>
        <taxon>Metazoa</taxon>
        <taxon>Ecdysozoa</taxon>
        <taxon>Arthropoda</taxon>
        <taxon>Hexapoda</taxon>
        <taxon>Insecta</taxon>
        <taxon>Pterygota</taxon>
        <taxon>Neoptera</taxon>
        <taxon>Endopterygota</taxon>
        <taxon>Coleoptera</taxon>
        <taxon>Polyphaga</taxon>
        <taxon>Cucujiformia</taxon>
        <taxon>Chrysomeloidea</taxon>
        <taxon>Chrysomelidae</taxon>
        <taxon>Galerucinae</taxon>
        <taxon>Alticini</taxon>
        <taxon>Psylliodes</taxon>
    </lineage>
</organism>
<dbReference type="OrthoDB" id="676304at2759"/>
<dbReference type="EMBL" id="OV651817">
    <property type="protein sequence ID" value="CAH1110697.1"/>
    <property type="molecule type" value="Genomic_DNA"/>
</dbReference>
<reference evidence="2" key="1">
    <citation type="submission" date="2022-01" db="EMBL/GenBank/DDBJ databases">
        <authorList>
            <person name="King R."/>
        </authorList>
    </citation>
    <scope>NUCLEOTIDE SEQUENCE</scope>
</reference>
<dbReference type="AlphaFoldDB" id="A0A9P0CWI5"/>
<keyword evidence="3" id="KW-1185">Reference proteome</keyword>
<proteinExistence type="predicted"/>
<feature type="domain" description="Myb/SANT-like DNA-binding" evidence="1">
    <location>
        <begin position="3"/>
        <end position="57"/>
    </location>
</feature>
<dbReference type="Pfam" id="PF13837">
    <property type="entry name" value="Myb_DNA-bind_4"/>
    <property type="match status" value="1"/>
</dbReference>
<protein>
    <recommendedName>
        <fullName evidence="1">Myb/SANT-like DNA-binding domain-containing protein</fullName>
    </recommendedName>
</protein>